<feature type="compositionally biased region" description="Pro residues" evidence="6">
    <location>
        <begin position="1"/>
        <end position="10"/>
    </location>
</feature>
<feature type="region of interest" description="Disordered" evidence="6">
    <location>
        <begin position="1"/>
        <end position="26"/>
    </location>
</feature>
<dbReference type="Pfam" id="PF10190">
    <property type="entry name" value="Tmemb_170"/>
    <property type="match status" value="1"/>
</dbReference>
<keyword evidence="4 7" id="KW-1133">Transmembrane helix</keyword>
<evidence type="ECO:0000256" key="1">
    <source>
        <dbReference type="ARBA" id="ARBA00004141"/>
    </source>
</evidence>
<dbReference type="Proteomes" id="UP000076798">
    <property type="component" value="Unassembled WGS sequence"/>
</dbReference>
<dbReference type="AlphaFoldDB" id="A0A166HZ04"/>
<feature type="transmembrane region" description="Helical" evidence="7">
    <location>
        <begin position="142"/>
        <end position="164"/>
    </location>
</feature>
<protein>
    <recommendedName>
        <fullName evidence="10">Integral membrane protein</fullName>
    </recommendedName>
</protein>
<dbReference type="PANTHER" id="PTHR22779:SF6">
    <property type="entry name" value="SD17342P"/>
    <property type="match status" value="1"/>
</dbReference>
<feature type="region of interest" description="Disordered" evidence="6">
    <location>
        <begin position="76"/>
        <end position="95"/>
    </location>
</feature>
<accession>A0A166HZ04</accession>
<evidence type="ECO:0000256" key="3">
    <source>
        <dbReference type="ARBA" id="ARBA00022692"/>
    </source>
</evidence>
<organism evidence="8 9">
    <name type="scientific">Sistotremastrum suecicum HHB10207 ss-3</name>
    <dbReference type="NCBI Taxonomy" id="1314776"/>
    <lineage>
        <taxon>Eukaryota</taxon>
        <taxon>Fungi</taxon>
        <taxon>Dikarya</taxon>
        <taxon>Basidiomycota</taxon>
        <taxon>Agaricomycotina</taxon>
        <taxon>Agaricomycetes</taxon>
        <taxon>Sistotremastrales</taxon>
        <taxon>Sistotremastraceae</taxon>
        <taxon>Sistotremastrum</taxon>
    </lineage>
</organism>
<keyword evidence="5 7" id="KW-0472">Membrane</keyword>
<feature type="transmembrane region" description="Helical" evidence="7">
    <location>
        <begin position="46"/>
        <end position="66"/>
    </location>
</feature>
<comment type="subcellular location">
    <subcellularLocation>
        <location evidence="1">Membrane</location>
        <topology evidence="1">Multi-pass membrane protein</topology>
    </subcellularLocation>
</comment>
<dbReference type="InterPro" id="IPR019334">
    <property type="entry name" value="TMEM170A/B/YPR153W-like"/>
</dbReference>
<keyword evidence="9" id="KW-1185">Reference proteome</keyword>
<reference evidence="8 9" key="1">
    <citation type="journal article" date="2016" name="Mol. Biol. Evol.">
        <title>Comparative Genomics of Early-Diverging Mushroom-Forming Fungi Provides Insights into the Origins of Lignocellulose Decay Capabilities.</title>
        <authorList>
            <person name="Nagy L.G."/>
            <person name="Riley R."/>
            <person name="Tritt A."/>
            <person name="Adam C."/>
            <person name="Daum C."/>
            <person name="Floudas D."/>
            <person name="Sun H."/>
            <person name="Yadav J.S."/>
            <person name="Pangilinan J."/>
            <person name="Larsson K.H."/>
            <person name="Matsuura K."/>
            <person name="Barry K."/>
            <person name="Labutti K."/>
            <person name="Kuo R."/>
            <person name="Ohm R.A."/>
            <person name="Bhattacharya S.S."/>
            <person name="Shirouzu T."/>
            <person name="Yoshinaga Y."/>
            <person name="Martin F.M."/>
            <person name="Grigoriev I.V."/>
            <person name="Hibbett D.S."/>
        </authorList>
    </citation>
    <scope>NUCLEOTIDE SEQUENCE [LARGE SCALE GENOMIC DNA]</scope>
    <source>
        <strain evidence="8 9">HHB10207 ss-3</strain>
    </source>
</reference>
<comment type="similarity">
    <text evidence="2">Belongs to the TMEM170 family.</text>
</comment>
<evidence type="ECO:0008006" key="10">
    <source>
        <dbReference type="Google" id="ProtNLM"/>
    </source>
</evidence>
<evidence type="ECO:0000256" key="5">
    <source>
        <dbReference type="ARBA" id="ARBA00023136"/>
    </source>
</evidence>
<name>A0A166HZ04_9AGAM</name>
<evidence type="ECO:0000256" key="4">
    <source>
        <dbReference type="ARBA" id="ARBA00022989"/>
    </source>
</evidence>
<feature type="transmembrane region" description="Helical" evidence="7">
    <location>
        <begin position="100"/>
        <end position="130"/>
    </location>
</feature>
<dbReference type="STRING" id="1314776.A0A166HZ04"/>
<dbReference type="GO" id="GO:0016020">
    <property type="term" value="C:membrane"/>
    <property type="evidence" value="ECO:0007669"/>
    <property type="project" value="UniProtKB-SubCell"/>
</dbReference>
<dbReference type="PANTHER" id="PTHR22779">
    <property type="entry name" value="SD17342P"/>
    <property type="match status" value="1"/>
</dbReference>
<dbReference type="OrthoDB" id="2131401at2759"/>
<gene>
    <name evidence="8" type="ORF">SISSUDRAFT_1125098</name>
</gene>
<dbReference type="EMBL" id="KV428009">
    <property type="protein sequence ID" value="KZT43220.1"/>
    <property type="molecule type" value="Genomic_DNA"/>
</dbReference>
<keyword evidence="3 7" id="KW-0812">Transmembrane</keyword>
<evidence type="ECO:0000256" key="7">
    <source>
        <dbReference type="SAM" id="Phobius"/>
    </source>
</evidence>
<evidence type="ECO:0000313" key="9">
    <source>
        <dbReference type="Proteomes" id="UP000076798"/>
    </source>
</evidence>
<evidence type="ECO:0000256" key="2">
    <source>
        <dbReference type="ARBA" id="ARBA00006325"/>
    </source>
</evidence>
<evidence type="ECO:0000313" key="8">
    <source>
        <dbReference type="EMBL" id="KZT43220.1"/>
    </source>
</evidence>
<proteinExistence type="inferred from homology"/>
<sequence length="168" mass="18352">MAGPRTPPWPSLYNPTPELQHRHDSNPTPPGAHYLYNANDIFRFTLYWTLIFTLPPFIICGVWASITTMSAPPTRQLSVGTMRQSRDTSPSSRQKPQARLIMGIAVFLTFVISSLGVGVVSSVVVGYGLAGFYSAGSLNMSTWVPFAWGLIQSLVGLIGLWPAVTNLI</sequence>
<evidence type="ECO:0000256" key="6">
    <source>
        <dbReference type="SAM" id="MobiDB-lite"/>
    </source>
</evidence>